<dbReference type="PANTHER" id="PTHR11496:SF102">
    <property type="entry name" value="ALCOHOL DEHYDROGENASE 4"/>
    <property type="match status" value="1"/>
</dbReference>
<dbReference type="EMBL" id="FNQO01000001">
    <property type="protein sequence ID" value="SDZ96780.1"/>
    <property type="molecule type" value="Genomic_DNA"/>
</dbReference>
<dbReference type="FunFam" id="1.20.1090.10:FF:000001">
    <property type="entry name" value="Aldehyde-alcohol dehydrogenase"/>
    <property type="match status" value="1"/>
</dbReference>
<evidence type="ECO:0000256" key="3">
    <source>
        <dbReference type="ARBA" id="ARBA00023002"/>
    </source>
</evidence>
<reference evidence="8" key="1">
    <citation type="submission" date="2016-10" db="EMBL/GenBank/DDBJ databases">
        <authorList>
            <person name="Varghese N."/>
            <person name="Submissions S."/>
        </authorList>
    </citation>
    <scope>NUCLEOTIDE SEQUENCE [LARGE SCALE GENOMIC DNA]</scope>
    <source>
        <strain evidence="8">CGMCC 1.10657</strain>
    </source>
</reference>
<keyword evidence="8" id="KW-1185">Reference proteome</keyword>
<dbReference type="InterPro" id="IPR018211">
    <property type="entry name" value="ADH_Fe_CS"/>
</dbReference>
<dbReference type="Pfam" id="PF25137">
    <property type="entry name" value="ADH_Fe_C"/>
    <property type="match status" value="1"/>
</dbReference>
<dbReference type="CDD" id="cd14861">
    <property type="entry name" value="Fe-ADH-like"/>
    <property type="match status" value="1"/>
</dbReference>
<dbReference type="InterPro" id="IPR056798">
    <property type="entry name" value="ADH_Fe_C"/>
</dbReference>
<dbReference type="SUPFAM" id="SSF56796">
    <property type="entry name" value="Dehydroquinate synthase-like"/>
    <property type="match status" value="1"/>
</dbReference>
<evidence type="ECO:0000256" key="4">
    <source>
        <dbReference type="ARBA" id="ARBA00023027"/>
    </source>
</evidence>
<gene>
    <name evidence="7" type="ORF">SAMN05216562_1455</name>
</gene>
<dbReference type="STRING" id="658218.SAMN05216562_1455"/>
<dbReference type="FunFam" id="3.40.50.1970:FF:000003">
    <property type="entry name" value="Alcohol dehydrogenase, iron-containing"/>
    <property type="match status" value="1"/>
</dbReference>
<name>A0A1H3XC20_9GAMM</name>
<evidence type="ECO:0000256" key="1">
    <source>
        <dbReference type="ARBA" id="ARBA00001962"/>
    </source>
</evidence>
<proteinExistence type="inferred from homology"/>
<dbReference type="OrthoDB" id="9815791at2"/>
<comment type="similarity">
    <text evidence="2">Belongs to the iron-containing alcohol dehydrogenase family.</text>
</comment>
<dbReference type="PANTHER" id="PTHR11496">
    <property type="entry name" value="ALCOHOL DEHYDROGENASE"/>
    <property type="match status" value="1"/>
</dbReference>
<protein>
    <submittedName>
        <fullName evidence="7">Alcohol dehydrogenase, class IV</fullName>
    </submittedName>
</protein>
<dbReference type="GO" id="GO:0046872">
    <property type="term" value="F:metal ion binding"/>
    <property type="evidence" value="ECO:0007669"/>
    <property type="project" value="InterPro"/>
</dbReference>
<evidence type="ECO:0000313" key="8">
    <source>
        <dbReference type="Proteomes" id="UP000198658"/>
    </source>
</evidence>
<keyword evidence="4" id="KW-0520">NAD</keyword>
<dbReference type="PROSITE" id="PS00913">
    <property type="entry name" value="ADH_IRON_1"/>
    <property type="match status" value="1"/>
</dbReference>
<evidence type="ECO:0000313" key="7">
    <source>
        <dbReference type="EMBL" id="SDZ96780.1"/>
    </source>
</evidence>
<comment type="cofactor">
    <cofactor evidence="1">
        <name>Fe cation</name>
        <dbReference type="ChEBI" id="CHEBI:24875"/>
    </cofactor>
</comment>
<evidence type="ECO:0000259" key="6">
    <source>
        <dbReference type="Pfam" id="PF25137"/>
    </source>
</evidence>
<keyword evidence="3" id="KW-0560">Oxidoreductase</keyword>
<dbReference type="Gene3D" id="1.20.1090.10">
    <property type="entry name" value="Dehydroquinate synthase-like - alpha domain"/>
    <property type="match status" value="1"/>
</dbReference>
<dbReference type="Pfam" id="PF00465">
    <property type="entry name" value="Fe-ADH"/>
    <property type="match status" value="1"/>
</dbReference>
<sequence>MNAEKFHMNWNYPTAMRVGPGRIADLPAACRELNMHKPLLVTDPGLAELPLLKRAVELCRASGLEVEVFSQVKGNPNGQNVADGVEVLREGWHDGVIAFGGGSALDAGKAIALMAGQQRPIWDFEDIDDNYLRVDVDGMVPVVAVPTTAGTGSEVGRSSVITDEEAQIKRIIFHPRMLPAIVILDPELTLELPEKITAATGMDALSHNLEAFCSPLFHPMAEGIALEGIRLVKEFLPRAVTDGADLDARQQMLVASCMGATAFQRGLGAMHALAHPLGALFDAHHGLLNAILMPYVLHANRDGIEQPMGRLARYLDLPGASFDAVLNWVLALREQIGIPHTLAEIGIDTAQAEKVGAMAAVDPSAGTNPISFDAAGYRDIFVRACEGRFAL</sequence>
<feature type="domain" description="Fe-containing alcohol dehydrogenase-like C-terminal" evidence="6">
    <location>
        <begin position="197"/>
        <end position="381"/>
    </location>
</feature>
<evidence type="ECO:0000256" key="2">
    <source>
        <dbReference type="ARBA" id="ARBA00007358"/>
    </source>
</evidence>
<dbReference type="AlphaFoldDB" id="A0A1H3XC20"/>
<accession>A0A1H3XC20</accession>
<dbReference type="Proteomes" id="UP000198658">
    <property type="component" value="Unassembled WGS sequence"/>
</dbReference>
<dbReference type="Gene3D" id="3.40.50.1970">
    <property type="match status" value="1"/>
</dbReference>
<dbReference type="InterPro" id="IPR039697">
    <property type="entry name" value="Alcohol_dehydrogenase_Fe"/>
</dbReference>
<evidence type="ECO:0000259" key="5">
    <source>
        <dbReference type="Pfam" id="PF00465"/>
    </source>
</evidence>
<organism evidence="7 8">
    <name type="scientific">Microbulbifer marinus</name>
    <dbReference type="NCBI Taxonomy" id="658218"/>
    <lineage>
        <taxon>Bacteria</taxon>
        <taxon>Pseudomonadati</taxon>
        <taxon>Pseudomonadota</taxon>
        <taxon>Gammaproteobacteria</taxon>
        <taxon>Cellvibrionales</taxon>
        <taxon>Microbulbiferaceae</taxon>
        <taxon>Microbulbifer</taxon>
    </lineage>
</organism>
<feature type="domain" description="Alcohol dehydrogenase iron-type/glycerol dehydrogenase GldA" evidence="5">
    <location>
        <begin position="13"/>
        <end position="186"/>
    </location>
</feature>
<dbReference type="InterPro" id="IPR001670">
    <property type="entry name" value="ADH_Fe/GldA"/>
</dbReference>
<dbReference type="GO" id="GO:0004022">
    <property type="term" value="F:alcohol dehydrogenase (NAD+) activity"/>
    <property type="evidence" value="ECO:0007669"/>
    <property type="project" value="TreeGrafter"/>
</dbReference>